<dbReference type="Proteomes" id="UP000230864">
    <property type="component" value="Unassembled WGS sequence"/>
</dbReference>
<dbReference type="AlphaFoldDB" id="A0A2M7D9X6"/>
<evidence type="ECO:0000313" key="1">
    <source>
        <dbReference type="EMBL" id="PIV45256.1"/>
    </source>
</evidence>
<reference evidence="2" key="1">
    <citation type="submission" date="2017-09" db="EMBL/GenBank/DDBJ databases">
        <title>Depth-based differentiation of microbial function through sediment-hosted aquifers and enrichment of novel symbionts in the deep terrestrial subsurface.</title>
        <authorList>
            <person name="Probst A.J."/>
            <person name="Ladd B."/>
            <person name="Jarett J.K."/>
            <person name="Geller-Mcgrath D.E."/>
            <person name="Sieber C.M.K."/>
            <person name="Emerson J.B."/>
            <person name="Anantharaman K."/>
            <person name="Thomas B.C."/>
            <person name="Malmstrom R."/>
            <person name="Stieglmeier M."/>
            <person name="Klingl A."/>
            <person name="Woyke T."/>
            <person name="Ryan C.M."/>
            <person name="Banfield J.F."/>
        </authorList>
    </citation>
    <scope>NUCLEOTIDE SEQUENCE [LARGE SCALE GENOMIC DNA]</scope>
</reference>
<evidence type="ECO:0000313" key="2">
    <source>
        <dbReference type="Proteomes" id="UP000230864"/>
    </source>
</evidence>
<dbReference type="EMBL" id="PETZ01000017">
    <property type="protein sequence ID" value="PIV45256.1"/>
    <property type="molecule type" value="Genomic_DNA"/>
</dbReference>
<organism evidence="1 2">
    <name type="scientific">Candidatus Nealsonbacteria bacterium CG02_land_8_20_14_3_00_37_10</name>
    <dbReference type="NCBI Taxonomy" id="1974699"/>
    <lineage>
        <taxon>Bacteria</taxon>
        <taxon>Candidatus Nealsoniibacteriota</taxon>
    </lineage>
</organism>
<gene>
    <name evidence="1" type="ORF">COS25_00765</name>
</gene>
<comment type="caution">
    <text evidence="1">The sequence shown here is derived from an EMBL/GenBank/DDBJ whole genome shotgun (WGS) entry which is preliminary data.</text>
</comment>
<proteinExistence type="predicted"/>
<name>A0A2M7D9X6_9BACT</name>
<sequence length="93" mass="11444">MKHWIRSHVYRVYYFRLFFAKEQQKDLDPEERKRIARKKERLHKKIEEHMNYGESLQLSENAMRSLTSAIVEKVRKGKRPKEIIEELEEKSQI</sequence>
<accession>A0A2M7D9X6</accession>
<protein>
    <submittedName>
        <fullName evidence="1">Uncharacterized protein</fullName>
    </submittedName>
</protein>